<comment type="subcellular location">
    <subcellularLocation>
        <location evidence="1">Nucleus</location>
    </subcellularLocation>
</comment>
<evidence type="ECO:0000256" key="5">
    <source>
        <dbReference type="ARBA" id="ARBA00023163"/>
    </source>
</evidence>
<accession>A0A9D4ZGR6</accession>
<dbReference type="Proteomes" id="UP000886520">
    <property type="component" value="Chromosome 10"/>
</dbReference>
<keyword evidence="3" id="KW-0238">DNA-binding</keyword>
<dbReference type="EMBL" id="JABFUD020000010">
    <property type="protein sequence ID" value="KAI5074888.1"/>
    <property type="molecule type" value="Genomic_DNA"/>
</dbReference>
<evidence type="ECO:0000256" key="2">
    <source>
        <dbReference type="ARBA" id="ARBA00023015"/>
    </source>
</evidence>
<dbReference type="PRINTS" id="PR00367">
    <property type="entry name" value="ETHRSPELEMNT"/>
</dbReference>
<keyword evidence="10" id="KW-1185">Reference proteome</keyword>
<keyword evidence="6" id="KW-0539">Nucleus</keyword>
<feature type="non-terminal residue" evidence="9">
    <location>
        <position position="1"/>
    </location>
</feature>
<evidence type="ECO:0000259" key="8">
    <source>
        <dbReference type="PROSITE" id="PS51032"/>
    </source>
</evidence>
<keyword evidence="4" id="KW-0010">Activator</keyword>
<evidence type="ECO:0000313" key="10">
    <source>
        <dbReference type="Proteomes" id="UP000886520"/>
    </source>
</evidence>
<dbReference type="SUPFAM" id="SSF54171">
    <property type="entry name" value="DNA-binding domain"/>
    <property type="match status" value="1"/>
</dbReference>
<gene>
    <name evidence="9" type="ORF">GOP47_0010849</name>
</gene>
<evidence type="ECO:0000256" key="3">
    <source>
        <dbReference type="ARBA" id="ARBA00023125"/>
    </source>
</evidence>
<evidence type="ECO:0000256" key="1">
    <source>
        <dbReference type="ARBA" id="ARBA00004123"/>
    </source>
</evidence>
<evidence type="ECO:0000256" key="7">
    <source>
        <dbReference type="ARBA" id="ARBA00024343"/>
    </source>
</evidence>
<comment type="caution">
    <text evidence="9">The sequence shown here is derived from an EMBL/GenBank/DDBJ whole genome shotgun (WGS) entry which is preliminary data.</text>
</comment>
<feature type="domain" description="AP2/ERF" evidence="8">
    <location>
        <begin position="51"/>
        <end position="108"/>
    </location>
</feature>
<dbReference type="Gene3D" id="3.30.730.10">
    <property type="entry name" value="AP2/ERF domain"/>
    <property type="match status" value="1"/>
</dbReference>
<name>A0A9D4ZGR6_ADICA</name>
<proteinExistence type="inferred from homology"/>
<keyword evidence="5" id="KW-0804">Transcription</keyword>
<dbReference type="InterPro" id="IPR001471">
    <property type="entry name" value="AP2/ERF_dom"/>
</dbReference>
<sequence length="241" mass="26106">AFLRVGGGPADIGLYELCERGSQGQNPFHSQPHKPRFHMTSADHGRRLLPKFKGVRRRHWGRWVAEIRVPSSKDRLWLGSYRTAQQAARAYDVASACLRGYSTVPNLPALPLPSAHGTCLSPTSIRSLAAQEAALLSPRHTDRSESVASFCRTPLSLYGGGPSTLTPAPLASDEVHLASSHCDACLDVQAHPEQQPPSAADDESPSLVDLCFCLDLGPTVGPRLKALLTRSLHPEEKKATH</sequence>
<dbReference type="CDD" id="cd00018">
    <property type="entry name" value="AP2"/>
    <property type="match status" value="1"/>
</dbReference>
<dbReference type="PANTHER" id="PTHR31985">
    <property type="entry name" value="ETHYLENE-RESPONSIVE TRANSCRIPTION FACTOR ERF042-RELATED"/>
    <property type="match status" value="1"/>
</dbReference>
<evidence type="ECO:0000256" key="4">
    <source>
        <dbReference type="ARBA" id="ARBA00023159"/>
    </source>
</evidence>
<dbReference type="GO" id="GO:0003677">
    <property type="term" value="F:DNA binding"/>
    <property type="evidence" value="ECO:0007669"/>
    <property type="project" value="UniProtKB-KW"/>
</dbReference>
<dbReference type="PROSITE" id="PS51032">
    <property type="entry name" value="AP2_ERF"/>
    <property type="match status" value="1"/>
</dbReference>
<dbReference type="InterPro" id="IPR051032">
    <property type="entry name" value="AP2/ERF_TF_ERF_subfamily"/>
</dbReference>
<dbReference type="OrthoDB" id="1918918at2759"/>
<dbReference type="PANTHER" id="PTHR31985:SF273">
    <property type="entry name" value="ETHYLENE-RESPONSIVE TRANSCRIPTION FACTOR ERF017"/>
    <property type="match status" value="1"/>
</dbReference>
<organism evidence="9 10">
    <name type="scientific">Adiantum capillus-veneris</name>
    <name type="common">Maidenhair fern</name>
    <dbReference type="NCBI Taxonomy" id="13818"/>
    <lineage>
        <taxon>Eukaryota</taxon>
        <taxon>Viridiplantae</taxon>
        <taxon>Streptophyta</taxon>
        <taxon>Embryophyta</taxon>
        <taxon>Tracheophyta</taxon>
        <taxon>Polypodiopsida</taxon>
        <taxon>Polypodiidae</taxon>
        <taxon>Polypodiales</taxon>
        <taxon>Pteridineae</taxon>
        <taxon>Pteridaceae</taxon>
        <taxon>Vittarioideae</taxon>
        <taxon>Adiantum</taxon>
    </lineage>
</organism>
<dbReference type="InterPro" id="IPR036955">
    <property type="entry name" value="AP2/ERF_dom_sf"/>
</dbReference>
<dbReference type="InterPro" id="IPR016177">
    <property type="entry name" value="DNA-bd_dom_sf"/>
</dbReference>
<dbReference type="Pfam" id="PF00847">
    <property type="entry name" value="AP2"/>
    <property type="match status" value="1"/>
</dbReference>
<dbReference type="GO" id="GO:0005634">
    <property type="term" value="C:nucleus"/>
    <property type="evidence" value="ECO:0007669"/>
    <property type="project" value="UniProtKB-SubCell"/>
</dbReference>
<dbReference type="AlphaFoldDB" id="A0A9D4ZGR6"/>
<protein>
    <recommendedName>
        <fullName evidence="8">AP2/ERF domain-containing protein</fullName>
    </recommendedName>
</protein>
<dbReference type="SMART" id="SM00380">
    <property type="entry name" value="AP2"/>
    <property type="match status" value="1"/>
</dbReference>
<keyword evidence="2" id="KW-0805">Transcription regulation</keyword>
<comment type="similarity">
    <text evidence="7">Belongs to the AP2/ERF transcription factor family. ERF subfamily.</text>
</comment>
<reference evidence="9" key="1">
    <citation type="submission" date="2021-01" db="EMBL/GenBank/DDBJ databases">
        <title>Adiantum capillus-veneris genome.</title>
        <authorList>
            <person name="Fang Y."/>
            <person name="Liao Q."/>
        </authorList>
    </citation>
    <scope>NUCLEOTIDE SEQUENCE</scope>
    <source>
        <strain evidence="9">H3</strain>
        <tissue evidence="9">Leaf</tissue>
    </source>
</reference>
<evidence type="ECO:0000256" key="6">
    <source>
        <dbReference type="ARBA" id="ARBA00023242"/>
    </source>
</evidence>
<dbReference type="GO" id="GO:0003700">
    <property type="term" value="F:DNA-binding transcription factor activity"/>
    <property type="evidence" value="ECO:0007669"/>
    <property type="project" value="InterPro"/>
</dbReference>
<evidence type="ECO:0000313" key="9">
    <source>
        <dbReference type="EMBL" id="KAI5074888.1"/>
    </source>
</evidence>